<organism evidence="1 2">
    <name type="scientific">Lymnaea stagnalis</name>
    <name type="common">Great pond snail</name>
    <name type="synonym">Helix stagnalis</name>
    <dbReference type="NCBI Taxonomy" id="6523"/>
    <lineage>
        <taxon>Eukaryota</taxon>
        <taxon>Metazoa</taxon>
        <taxon>Spiralia</taxon>
        <taxon>Lophotrochozoa</taxon>
        <taxon>Mollusca</taxon>
        <taxon>Gastropoda</taxon>
        <taxon>Heterobranchia</taxon>
        <taxon>Euthyneura</taxon>
        <taxon>Panpulmonata</taxon>
        <taxon>Hygrophila</taxon>
        <taxon>Lymnaeoidea</taxon>
        <taxon>Lymnaeidae</taxon>
        <taxon>Lymnaea</taxon>
    </lineage>
</organism>
<protein>
    <submittedName>
        <fullName evidence="1">Uncharacterized protein</fullName>
    </submittedName>
</protein>
<dbReference type="Proteomes" id="UP001497497">
    <property type="component" value="Unassembled WGS sequence"/>
</dbReference>
<dbReference type="AlphaFoldDB" id="A0AAV2HA21"/>
<name>A0AAV2HA21_LYMST</name>
<evidence type="ECO:0000313" key="2">
    <source>
        <dbReference type="Proteomes" id="UP001497497"/>
    </source>
</evidence>
<reference evidence="1 2" key="1">
    <citation type="submission" date="2024-04" db="EMBL/GenBank/DDBJ databases">
        <authorList>
            <consortium name="Genoscope - CEA"/>
            <person name="William W."/>
        </authorList>
    </citation>
    <scope>NUCLEOTIDE SEQUENCE [LARGE SCALE GENOMIC DNA]</scope>
</reference>
<evidence type="ECO:0000313" key="1">
    <source>
        <dbReference type="EMBL" id="CAL1530520.1"/>
    </source>
</evidence>
<comment type="caution">
    <text evidence="1">The sequence shown here is derived from an EMBL/GenBank/DDBJ whole genome shotgun (WGS) entry which is preliminary data.</text>
</comment>
<proteinExistence type="predicted"/>
<gene>
    <name evidence="1" type="ORF">GSLYS_00004645001</name>
</gene>
<accession>A0AAV2HA21</accession>
<sequence length="102" mass="11603">MVCMSTDTCMRTSVCFVYESGWKVVCKGGDRLYASHVTDCGHVFMYSWCLRSSDRLWTCIPGVKTIDNLCNFNDVIIPMLQSLRYDMVLTWGVGGIRGSHLY</sequence>
<keyword evidence="2" id="KW-1185">Reference proteome</keyword>
<dbReference type="EMBL" id="CAXITT010000071">
    <property type="protein sequence ID" value="CAL1530520.1"/>
    <property type="molecule type" value="Genomic_DNA"/>
</dbReference>